<evidence type="ECO:0000256" key="2">
    <source>
        <dbReference type="SAM" id="Coils"/>
    </source>
</evidence>
<keyword evidence="5" id="KW-0732">Signal</keyword>
<keyword evidence="4" id="KW-0472">Membrane</keyword>
<dbReference type="GO" id="GO:0016791">
    <property type="term" value="F:phosphatase activity"/>
    <property type="evidence" value="ECO:0007669"/>
    <property type="project" value="TreeGrafter"/>
</dbReference>
<feature type="signal peptide" evidence="5">
    <location>
        <begin position="1"/>
        <end position="20"/>
    </location>
</feature>
<keyword evidence="1" id="KW-0378">Hydrolase</keyword>
<evidence type="ECO:0000256" key="5">
    <source>
        <dbReference type="SAM" id="SignalP"/>
    </source>
</evidence>
<comment type="caution">
    <text evidence="7">The sequence shown here is derived from an EMBL/GenBank/DDBJ whole genome shotgun (WGS) entry which is preliminary data.</text>
</comment>
<dbReference type="InterPro" id="IPR052016">
    <property type="entry name" value="Bact_Sigma-Reg"/>
</dbReference>
<evidence type="ECO:0000256" key="1">
    <source>
        <dbReference type="ARBA" id="ARBA00022801"/>
    </source>
</evidence>
<dbReference type="InterPro" id="IPR036457">
    <property type="entry name" value="PPM-type-like_dom_sf"/>
</dbReference>
<protein>
    <submittedName>
        <fullName evidence="7">Serine/threonine-protein phosphatase</fullName>
    </submittedName>
</protein>
<organism evidence="7 8">
    <name type="scientific">Xylanibacter ruminicola</name>
    <name type="common">Prevotella ruminicola</name>
    <dbReference type="NCBI Taxonomy" id="839"/>
    <lineage>
        <taxon>Bacteria</taxon>
        <taxon>Pseudomonadati</taxon>
        <taxon>Bacteroidota</taxon>
        <taxon>Bacteroidia</taxon>
        <taxon>Bacteroidales</taxon>
        <taxon>Prevotellaceae</taxon>
        <taxon>Xylanibacter</taxon>
    </lineage>
</organism>
<evidence type="ECO:0000259" key="6">
    <source>
        <dbReference type="SMART" id="SM00331"/>
    </source>
</evidence>
<keyword evidence="4" id="KW-1133">Transmembrane helix</keyword>
<feature type="compositionally biased region" description="Low complexity" evidence="3">
    <location>
        <begin position="705"/>
        <end position="723"/>
    </location>
</feature>
<feature type="coiled-coil region" evidence="2">
    <location>
        <begin position="23"/>
        <end position="59"/>
    </location>
</feature>
<feature type="region of interest" description="Disordered" evidence="3">
    <location>
        <begin position="690"/>
        <end position="723"/>
    </location>
</feature>
<keyword evidence="2" id="KW-0175">Coiled coil</keyword>
<dbReference type="InterPro" id="IPR001932">
    <property type="entry name" value="PPM-type_phosphatase-like_dom"/>
</dbReference>
<evidence type="ECO:0000313" key="8">
    <source>
        <dbReference type="Proteomes" id="UP000763088"/>
    </source>
</evidence>
<dbReference type="PROSITE" id="PS51257">
    <property type="entry name" value="PROKAR_LIPOPROTEIN"/>
    <property type="match status" value="1"/>
</dbReference>
<dbReference type="EMBL" id="SUYD01000003">
    <property type="protein sequence ID" value="MBE6265441.1"/>
    <property type="molecule type" value="Genomic_DNA"/>
</dbReference>
<dbReference type="PANTHER" id="PTHR43156:SF2">
    <property type="entry name" value="STAGE II SPORULATION PROTEIN E"/>
    <property type="match status" value="1"/>
</dbReference>
<dbReference type="Gene3D" id="3.60.40.10">
    <property type="entry name" value="PPM-type phosphatase domain"/>
    <property type="match status" value="1"/>
</dbReference>
<name>A0A928BRD3_XYLRU</name>
<evidence type="ECO:0000313" key="7">
    <source>
        <dbReference type="EMBL" id="MBE6265441.1"/>
    </source>
</evidence>
<accession>A0A928BRD3</accession>
<dbReference type="Proteomes" id="UP000763088">
    <property type="component" value="Unassembled WGS sequence"/>
</dbReference>
<dbReference type="PANTHER" id="PTHR43156">
    <property type="entry name" value="STAGE II SPORULATION PROTEIN E-RELATED"/>
    <property type="match status" value="1"/>
</dbReference>
<keyword evidence="4" id="KW-0812">Transmembrane</keyword>
<reference evidence="7" key="1">
    <citation type="submission" date="2019-04" db="EMBL/GenBank/DDBJ databases">
        <title>Evolution of Biomass-Degrading Anaerobic Consortia Revealed by Metagenomics.</title>
        <authorList>
            <person name="Peng X."/>
        </authorList>
    </citation>
    <scope>NUCLEOTIDE SEQUENCE</scope>
    <source>
        <strain evidence="7">SIG141</strain>
    </source>
</reference>
<gene>
    <name evidence="7" type="ORF">E7102_03055</name>
</gene>
<evidence type="ECO:0000256" key="3">
    <source>
        <dbReference type="SAM" id="MobiDB-lite"/>
    </source>
</evidence>
<feature type="transmembrane region" description="Helical" evidence="4">
    <location>
        <begin position="390"/>
        <end position="411"/>
    </location>
</feature>
<sequence length="759" mass="86023">MKQTKLWILLVLLTSVLMTACNEEEKKSQISEADKLIEATQKNKNYSELLKVVDSLEANGIITPTKACYWRGYACDKMKRQRLAEYYWKASLDAAEESTDGDEMIYYAKSASRLANMLSVRGDYEEGLNISIPVANKLESLECDSTSDYLNILIYIGCCQEGLGTTDGNADGFNKAYQRHMENIETFHNDVVYKDGITGLINIAYDYIYAKKWQEALLWTARFGQVLSEYEQRPDADADYIDRQLARHDIYQAIALEGLHKSEEAAKAYEKFLTTKFSNTPKGRIDANDYLIAAHRWDEAAEHYNSLDDMIGETPKNYSLENIENFVLKKYRINQLAGRRDSALKIASEISNSLGQAIAKSRKIEKEEQTVIVKNVENLTELQAKKNRKYNILIVIAFTFVILCMVIFVIIRHRIAKRMEAEFEDLRYDYDQLEANTIVKEREASEIRIAQNIQKTIAPSQLPQHKFFDIWSSTTVGLIEGGGVLDYTMRNGKLFFCVGEATVEGIKASLLTTVVKAQFRTAVAFEEKPDRIVESINNAIAKEGDKGLAVRLFVGVLDISSGALLFCNANHDAPLLVSNELHHLPVEQNIAIGEKPNYKYEAQEILMLPGTMIFLNTDGLIKVKNAEHRIFNEKRMLGCALQAMKLDPRPKPFIDNMLDAVNRFAGDFEQRDDIALLAIRFKGGRKMLQNNAEAEQEPEIEPETEPIAQPSIEPTQVPEPEQVVVETPKVIEEPEVYIEPEVIEEPEVIIEDAEATEVQ</sequence>
<evidence type="ECO:0000256" key="4">
    <source>
        <dbReference type="SAM" id="Phobius"/>
    </source>
</evidence>
<feature type="domain" description="PPM-type phosphatase" evidence="6">
    <location>
        <begin position="471"/>
        <end position="681"/>
    </location>
</feature>
<proteinExistence type="predicted"/>
<dbReference type="SMART" id="SM00331">
    <property type="entry name" value="PP2C_SIG"/>
    <property type="match status" value="1"/>
</dbReference>
<dbReference type="AlphaFoldDB" id="A0A928BRD3"/>
<dbReference type="Pfam" id="PF07228">
    <property type="entry name" value="SpoIIE"/>
    <property type="match status" value="1"/>
</dbReference>
<feature type="compositionally biased region" description="Acidic residues" evidence="3">
    <location>
        <begin position="694"/>
        <end position="704"/>
    </location>
</feature>
<feature type="chain" id="PRO_5037092995" evidence="5">
    <location>
        <begin position="21"/>
        <end position="759"/>
    </location>
</feature>